<evidence type="ECO:0000313" key="1">
    <source>
        <dbReference type="EMBL" id="EEH08980.1"/>
    </source>
</evidence>
<proteinExistence type="predicted"/>
<keyword evidence="2" id="KW-1185">Reference proteome</keyword>
<dbReference type="HOGENOM" id="CLU_2305238_0_0_1"/>
<reference evidence="1" key="1">
    <citation type="submission" date="2009-02" db="EMBL/GenBank/DDBJ databases">
        <title>The Genome Sequence of Ajellomyces capsulatus strain G186AR.</title>
        <authorList>
            <consortium name="The Broad Institute Genome Sequencing Platform"/>
            <person name="Champion M."/>
            <person name="Cuomo C."/>
            <person name="Ma L.-J."/>
            <person name="Henn M.R."/>
            <person name="Sil A."/>
            <person name="Goldman B."/>
            <person name="Young S.K."/>
            <person name="Kodira C.D."/>
            <person name="Zeng Q."/>
            <person name="Koehrsen M."/>
            <person name="Alvarado L."/>
            <person name="Berlin A."/>
            <person name="Borenstein D."/>
            <person name="Chen Z."/>
            <person name="Engels R."/>
            <person name="Freedman E."/>
            <person name="Gellesch M."/>
            <person name="Goldberg J."/>
            <person name="Griggs A."/>
            <person name="Gujja S."/>
            <person name="Heiman D."/>
            <person name="Hepburn T."/>
            <person name="Howarth C."/>
            <person name="Jen D."/>
            <person name="Larson L."/>
            <person name="Lewis B."/>
            <person name="Mehta T."/>
            <person name="Park D."/>
            <person name="Pearson M."/>
            <person name="Roberts A."/>
            <person name="Saif S."/>
            <person name="Shea T."/>
            <person name="Shenoy N."/>
            <person name="Sisk P."/>
            <person name="Stolte C."/>
            <person name="Sykes S."/>
            <person name="Walk T."/>
            <person name="White J."/>
            <person name="Yandava C."/>
            <person name="Klein B."/>
            <person name="McEwen J.G."/>
            <person name="Puccia R."/>
            <person name="Goldman G.H."/>
            <person name="Felipe M.S."/>
            <person name="Nino-Vega G."/>
            <person name="San-Blas G."/>
            <person name="Taylor J."/>
            <person name="Mendoza L."/>
            <person name="Galagan J."/>
            <person name="Nusbaum C."/>
            <person name="Birren B."/>
        </authorList>
    </citation>
    <scope>NUCLEOTIDE SEQUENCE</scope>
    <source>
        <strain evidence="1">G186AR</strain>
    </source>
</reference>
<dbReference type="RefSeq" id="XP_045289461.1">
    <property type="nucleotide sequence ID" value="XM_045429566.1"/>
</dbReference>
<organism evidence="1 2">
    <name type="scientific">Ajellomyces capsulatus (strain G186AR / H82 / ATCC MYA-2454 / RMSCC 2432)</name>
    <name type="common">Darling's disease fungus</name>
    <name type="synonym">Histoplasma capsulatum</name>
    <dbReference type="NCBI Taxonomy" id="447093"/>
    <lineage>
        <taxon>Eukaryota</taxon>
        <taxon>Fungi</taxon>
        <taxon>Dikarya</taxon>
        <taxon>Ascomycota</taxon>
        <taxon>Pezizomycotina</taxon>
        <taxon>Eurotiomycetes</taxon>
        <taxon>Eurotiomycetidae</taxon>
        <taxon>Onygenales</taxon>
        <taxon>Ajellomycetaceae</taxon>
        <taxon>Histoplasma</taxon>
    </lineage>
</organism>
<dbReference type="AlphaFoldDB" id="C0NGP5"/>
<dbReference type="InParanoid" id="C0NGP5"/>
<gene>
    <name evidence="1" type="ORF">HCBG_02517</name>
</gene>
<protein>
    <submittedName>
        <fullName evidence="1">Uncharacterized protein</fullName>
    </submittedName>
</protein>
<dbReference type="EMBL" id="GG663365">
    <property type="protein sequence ID" value="EEH08980.1"/>
    <property type="molecule type" value="Genomic_DNA"/>
</dbReference>
<evidence type="ECO:0000313" key="2">
    <source>
        <dbReference type="Proteomes" id="UP000001631"/>
    </source>
</evidence>
<dbReference type="GeneID" id="69035533"/>
<dbReference type="Proteomes" id="UP000001631">
    <property type="component" value="Unassembled WGS sequence"/>
</dbReference>
<accession>C0NGP5</accession>
<name>C0NGP5_AJECG</name>
<sequence>MDGPRIAHPPTPRQKEEVHLVGADYGSVETRIGQLRDIALRLNSFDAVVKLLQPKAVFSPKATFPRMRSALGSWTATRFAAAGSRHGQYLSNSRTIPGRK</sequence>